<feature type="transmembrane region" description="Helical" evidence="15">
    <location>
        <begin position="292"/>
        <end position="310"/>
    </location>
</feature>
<dbReference type="EC" id="1.16.1.9" evidence="3"/>
<feature type="region of interest" description="Disordered" evidence="14">
    <location>
        <begin position="91"/>
        <end position="118"/>
    </location>
</feature>
<keyword evidence="8 15" id="KW-1133">Transmembrane helix</keyword>
<dbReference type="GO" id="GO:0005886">
    <property type="term" value="C:plasma membrane"/>
    <property type="evidence" value="ECO:0007669"/>
    <property type="project" value="UniProtKB-SubCell"/>
</dbReference>
<evidence type="ECO:0000259" key="16">
    <source>
        <dbReference type="PROSITE" id="PS51384"/>
    </source>
</evidence>
<dbReference type="KEGG" id="cci:CC1G_06499"/>
<evidence type="ECO:0000256" key="12">
    <source>
        <dbReference type="ARBA" id="ARBA00023180"/>
    </source>
</evidence>
<dbReference type="InterPro" id="IPR017927">
    <property type="entry name" value="FAD-bd_FR_type"/>
</dbReference>
<dbReference type="InterPro" id="IPR013130">
    <property type="entry name" value="Fe3_Rdtase_TM_dom"/>
</dbReference>
<dbReference type="AlphaFoldDB" id="A8NNC1"/>
<dbReference type="SUPFAM" id="SSF52343">
    <property type="entry name" value="Ferredoxin reductase-like, C-terminal NADP-linked domain"/>
    <property type="match status" value="1"/>
</dbReference>
<proteinExistence type="inferred from homology"/>
<dbReference type="SFLD" id="SFLDG01168">
    <property type="entry name" value="Ferric_reductase_subgroup_(FRE"/>
    <property type="match status" value="1"/>
</dbReference>
<evidence type="ECO:0000256" key="8">
    <source>
        <dbReference type="ARBA" id="ARBA00022989"/>
    </source>
</evidence>
<dbReference type="FunCoup" id="A8NNC1">
    <property type="interactions" value="172"/>
</dbReference>
<dbReference type="InterPro" id="IPR013121">
    <property type="entry name" value="Fe_red_NAD-bd_6"/>
</dbReference>
<comment type="subcellular location">
    <subcellularLocation>
        <location evidence="1">Cell membrane</location>
        <topology evidence="1">Multi-pass membrane protein</topology>
    </subcellularLocation>
</comment>
<keyword evidence="12" id="KW-0325">Glycoprotein</keyword>
<evidence type="ECO:0000313" key="17">
    <source>
        <dbReference type="EMBL" id="EAU86738.1"/>
    </source>
</evidence>
<dbReference type="Pfam" id="PF08022">
    <property type="entry name" value="FAD_binding_8"/>
    <property type="match status" value="1"/>
</dbReference>
<keyword evidence="7" id="KW-0249">Electron transport</keyword>
<evidence type="ECO:0000256" key="13">
    <source>
        <dbReference type="ARBA" id="ARBA00048483"/>
    </source>
</evidence>
<feature type="transmembrane region" description="Helical" evidence="15">
    <location>
        <begin position="317"/>
        <end position="334"/>
    </location>
</feature>
<dbReference type="PANTHER" id="PTHR32361">
    <property type="entry name" value="FERRIC/CUPRIC REDUCTASE TRANSMEMBRANE COMPONENT"/>
    <property type="match status" value="1"/>
</dbReference>
<keyword evidence="10" id="KW-0406">Ion transport</keyword>
<comment type="catalytic activity">
    <reaction evidence="13">
        <text>2 a Fe(II)-siderophore + NADP(+) + H(+) = 2 a Fe(III)-siderophore + NADPH</text>
        <dbReference type="Rhea" id="RHEA:28795"/>
        <dbReference type="Rhea" id="RHEA-COMP:11342"/>
        <dbReference type="Rhea" id="RHEA-COMP:11344"/>
        <dbReference type="ChEBI" id="CHEBI:15378"/>
        <dbReference type="ChEBI" id="CHEBI:29033"/>
        <dbReference type="ChEBI" id="CHEBI:29034"/>
        <dbReference type="ChEBI" id="CHEBI:57783"/>
        <dbReference type="ChEBI" id="CHEBI:58349"/>
        <dbReference type="EC" id="1.16.1.9"/>
    </reaction>
</comment>
<dbReference type="eggNOG" id="KOG0039">
    <property type="taxonomic scope" value="Eukaryota"/>
</dbReference>
<dbReference type="PANTHER" id="PTHR32361:SF9">
    <property type="entry name" value="FERRIC REDUCTASE TRANSMEMBRANE COMPONENT 3-RELATED"/>
    <property type="match status" value="1"/>
</dbReference>
<dbReference type="SFLD" id="SFLDS00052">
    <property type="entry name" value="Ferric_Reductase_Domain"/>
    <property type="match status" value="1"/>
</dbReference>
<dbReference type="PROSITE" id="PS51384">
    <property type="entry name" value="FAD_FR"/>
    <property type="match status" value="1"/>
</dbReference>
<dbReference type="InterPro" id="IPR039261">
    <property type="entry name" value="FNR_nucleotide-bd"/>
</dbReference>
<dbReference type="Pfam" id="PF01794">
    <property type="entry name" value="Ferric_reduct"/>
    <property type="match status" value="1"/>
</dbReference>
<evidence type="ECO:0000256" key="7">
    <source>
        <dbReference type="ARBA" id="ARBA00022982"/>
    </source>
</evidence>
<feature type="transmembrane region" description="Helical" evidence="15">
    <location>
        <begin position="340"/>
        <end position="357"/>
    </location>
</feature>
<name>A8NNC1_COPC7</name>
<dbReference type="InterPro" id="IPR051410">
    <property type="entry name" value="Ferric/Cupric_Reductase"/>
</dbReference>
<feature type="compositionally biased region" description="Polar residues" evidence="14">
    <location>
        <begin position="91"/>
        <end position="112"/>
    </location>
</feature>
<keyword evidence="5" id="KW-1003">Cell membrane</keyword>
<feature type="domain" description="FAD-binding FR-type" evidence="16">
    <location>
        <begin position="357"/>
        <end position="471"/>
    </location>
</feature>
<evidence type="ECO:0000256" key="11">
    <source>
        <dbReference type="ARBA" id="ARBA00023136"/>
    </source>
</evidence>
<dbReference type="RefSeq" id="XP_001835096.1">
    <property type="nucleotide sequence ID" value="XM_001835044.1"/>
</dbReference>
<dbReference type="InterPro" id="IPR017938">
    <property type="entry name" value="Riboflavin_synthase-like_b-brl"/>
</dbReference>
<evidence type="ECO:0000256" key="14">
    <source>
        <dbReference type="SAM" id="MobiDB-lite"/>
    </source>
</evidence>
<dbReference type="GO" id="GO:0015677">
    <property type="term" value="P:copper ion import"/>
    <property type="evidence" value="ECO:0007669"/>
    <property type="project" value="TreeGrafter"/>
</dbReference>
<dbReference type="Pfam" id="PF08030">
    <property type="entry name" value="NAD_binding_6"/>
    <property type="match status" value="1"/>
</dbReference>
<dbReference type="CDD" id="cd06186">
    <property type="entry name" value="NOX_Duox_like_FAD_NADP"/>
    <property type="match status" value="1"/>
</dbReference>
<keyword evidence="4" id="KW-0813">Transport</keyword>
<comment type="caution">
    <text evidence="17">The sequence shown here is derived from an EMBL/GenBank/DDBJ whole genome shotgun (WGS) entry which is preliminary data.</text>
</comment>
<dbReference type="OMA" id="WVVQDPA"/>
<dbReference type="GeneID" id="6011622"/>
<keyword evidence="11 15" id="KW-0472">Membrane</keyword>
<evidence type="ECO:0000256" key="10">
    <source>
        <dbReference type="ARBA" id="ARBA00023065"/>
    </source>
</evidence>
<feature type="transmembrane region" description="Helical" evidence="15">
    <location>
        <begin position="24"/>
        <end position="42"/>
    </location>
</feature>
<comment type="similarity">
    <text evidence="2">Belongs to the ferric reductase (FRE) family.</text>
</comment>
<evidence type="ECO:0000256" key="1">
    <source>
        <dbReference type="ARBA" id="ARBA00004651"/>
    </source>
</evidence>
<dbReference type="EMBL" id="AACS02000012">
    <property type="protein sequence ID" value="EAU86738.1"/>
    <property type="molecule type" value="Genomic_DNA"/>
</dbReference>
<dbReference type="GO" id="GO:0006879">
    <property type="term" value="P:intracellular iron ion homeostasis"/>
    <property type="evidence" value="ECO:0007669"/>
    <property type="project" value="TreeGrafter"/>
</dbReference>
<dbReference type="GO" id="GO:0052851">
    <property type="term" value="F:ferric-chelate reductase (NADPH) activity"/>
    <property type="evidence" value="ECO:0007669"/>
    <property type="project" value="UniProtKB-EC"/>
</dbReference>
<evidence type="ECO:0000256" key="6">
    <source>
        <dbReference type="ARBA" id="ARBA00022692"/>
    </source>
</evidence>
<feature type="transmembrane region" description="Helical" evidence="15">
    <location>
        <begin position="254"/>
        <end position="272"/>
    </location>
</feature>
<dbReference type="GO" id="GO:0006826">
    <property type="term" value="P:iron ion transport"/>
    <property type="evidence" value="ECO:0007669"/>
    <property type="project" value="TreeGrafter"/>
</dbReference>
<dbReference type="STRING" id="240176.A8NNC1"/>
<protein>
    <recommendedName>
        <fullName evidence="3">ferric-chelate reductase (NADPH)</fullName>
        <ecNumber evidence="3">1.16.1.9</ecNumber>
    </recommendedName>
</protein>
<evidence type="ECO:0000256" key="2">
    <source>
        <dbReference type="ARBA" id="ARBA00006278"/>
    </source>
</evidence>
<gene>
    <name evidence="17" type="ORF">CC1G_06499</name>
</gene>
<evidence type="ECO:0000313" key="18">
    <source>
        <dbReference type="Proteomes" id="UP000001861"/>
    </source>
</evidence>
<sequence>MATIQNTTNINPQFEAQLIKSTTLVFNVNLFIYALIAVVAILRVPHLIGLFGTTSEWYSGHFLHYSEPKEEKVRVQRNDSSRTIVARHNSTKSVGRNNSTKTTLNRNASTKTTLERHNSTKTVVGGKEEEYAMDDYALPYSGGNHRRRGQVERVDVKYPPHFAVVPPFFRPLLSLSRVRLFDGYSTGQLALLASYFYTLVYATFFKSNPFIDATRPAWVAISQMPLLFALAQKNSLLGSLLGYGYEKLNYIHRFVGKLVILASNLHSIYYFYRWTAAGTFSQAIARPKNAWGMVALIFMDLMYIFSTQFWRSKAYNLFIWSHTILFALLLPAVYLHQPSLLPYVLACVFLYGADRAMRILKTRITTATIITVPELDITQVEIPSLNSGWRAGQHVRLRVMSRGMGWFGLTEVHPFTIATAPNSHDGLILMCKNAGDWTRRLGQLAKERGYDVGETRVKVWVEGPYGGPGRMIFPSFSGVVLVVGGSGITFGLAMLQDLVAKDLKGESRAKYIELVWVCPDAASVAPLASLFTGLIQQSIYTPIRISVYYTRAISSKLPFSTGGKDASPHLPIAFHPNFTLTPGRPKIGKALDSAIAKAVSLGPGRKGEEGIMGVAVGVCGPAGLGDDVVKAVAGIDAARRDQVGGIEIHEETFGW</sequence>
<dbReference type="InParanoid" id="A8NNC1"/>
<accession>A8NNC1</accession>
<dbReference type="VEuPathDB" id="FungiDB:CC1G_06499"/>
<keyword evidence="6 15" id="KW-0812">Transmembrane</keyword>
<dbReference type="OrthoDB" id="17725at2759"/>
<dbReference type="InterPro" id="IPR013112">
    <property type="entry name" value="FAD-bd_8"/>
</dbReference>
<organism evidence="17 18">
    <name type="scientific">Coprinopsis cinerea (strain Okayama-7 / 130 / ATCC MYA-4618 / FGSC 9003)</name>
    <name type="common">Inky cap fungus</name>
    <name type="synonym">Hormographiella aspergillata</name>
    <dbReference type="NCBI Taxonomy" id="240176"/>
    <lineage>
        <taxon>Eukaryota</taxon>
        <taxon>Fungi</taxon>
        <taxon>Dikarya</taxon>
        <taxon>Basidiomycota</taxon>
        <taxon>Agaricomycotina</taxon>
        <taxon>Agaricomycetes</taxon>
        <taxon>Agaricomycetidae</taxon>
        <taxon>Agaricales</taxon>
        <taxon>Agaricineae</taxon>
        <taxon>Psathyrellaceae</taxon>
        <taxon>Coprinopsis</taxon>
    </lineage>
</organism>
<dbReference type="SUPFAM" id="SSF63380">
    <property type="entry name" value="Riboflavin synthase domain-like"/>
    <property type="match status" value="1"/>
</dbReference>
<evidence type="ECO:0000256" key="15">
    <source>
        <dbReference type="SAM" id="Phobius"/>
    </source>
</evidence>
<evidence type="ECO:0000256" key="5">
    <source>
        <dbReference type="ARBA" id="ARBA00022475"/>
    </source>
</evidence>
<evidence type="ECO:0000256" key="4">
    <source>
        <dbReference type="ARBA" id="ARBA00022448"/>
    </source>
</evidence>
<feature type="transmembrane region" description="Helical" evidence="15">
    <location>
        <begin position="472"/>
        <end position="494"/>
    </location>
</feature>
<reference evidence="17 18" key="1">
    <citation type="journal article" date="2010" name="Proc. Natl. Acad. Sci. U.S.A.">
        <title>Insights into evolution of multicellular fungi from the assembled chromosomes of the mushroom Coprinopsis cinerea (Coprinus cinereus).</title>
        <authorList>
            <person name="Stajich J.E."/>
            <person name="Wilke S.K."/>
            <person name="Ahren D."/>
            <person name="Au C.H."/>
            <person name="Birren B.W."/>
            <person name="Borodovsky M."/>
            <person name="Burns C."/>
            <person name="Canback B."/>
            <person name="Casselton L.A."/>
            <person name="Cheng C.K."/>
            <person name="Deng J."/>
            <person name="Dietrich F.S."/>
            <person name="Fargo D.C."/>
            <person name="Farman M.L."/>
            <person name="Gathman A.C."/>
            <person name="Goldberg J."/>
            <person name="Guigo R."/>
            <person name="Hoegger P.J."/>
            <person name="Hooker J.B."/>
            <person name="Huggins A."/>
            <person name="James T.Y."/>
            <person name="Kamada T."/>
            <person name="Kilaru S."/>
            <person name="Kodira C."/>
            <person name="Kues U."/>
            <person name="Kupfer D."/>
            <person name="Kwan H.S."/>
            <person name="Lomsadze A."/>
            <person name="Li W."/>
            <person name="Lilly W.W."/>
            <person name="Ma L.J."/>
            <person name="Mackey A.J."/>
            <person name="Manning G."/>
            <person name="Martin F."/>
            <person name="Muraguchi H."/>
            <person name="Natvig D.O."/>
            <person name="Palmerini H."/>
            <person name="Ramesh M.A."/>
            <person name="Rehmeyer C.J."/>
            <person name="Roe B.A."/>
            <person name="Shenoy N."/>
            <person name="Stanke M."/>
            <person name="Ter-Hovhannisyan V."/>
            <person name="Tunlid A."/>
            <person name="Velagapudi R."/>
            <person name="Vision T.J."/>
            <person name="Zeng Q."/>
            <person name="Zolan M.E."/>
            <person name="Pukkila P.J."/>
        </authorList>
    </citation>
    <scope>NUCLEOTIDE SEQUENCE [LARGE SCALE GENOMIC DNA]</scope>
    <source>
        <strain evidence="18">Okayama-7 / 130 / ATCC MYA-4618 / FGSC 9003</strain>
    </source>
</reference>
<evidence type="ECO:0000256" key="9">
    <source>
        <dbReference type="ARBA" id="ARBA00023002"/>
    </source>
</evidence>
<dbReference type="Gene3D" id="3.40.50.80">
    <property type="entry name" value="Nucleotide-binding domain of ferredoxin-NADP reductase (FNR) module"/>
    <property type="match status" value="1"/>
</dbReference>
<evidence type="ECO:0000256" key="3">
    <source>
        <dbReference type="ARBA" id="ARBA00012668"/>
    </source>
</evidence>
<keyword evidence="9" id="KW-0560">Oxidoreductase</keyword>
<feature type="transmembrane region" description="Helical" evidence="15">
    <location>
        <begin position="186"/>
        <end position="205"/>
    </location>
</feature>
<keyword evidence="18" id="KW-1185">Reference proteome</keyword>
<dbReference type="Proteomes" id="UP000001861">
    <property type="component" value="Unassembled WGS sequence"/>
</dbReference>